<dbReference type="STRING" id="1167632.GCA_000286335_01521"/>
<dbReference type="GO" id="GO:0008967">
    <property type="term" value="F:phosphoglycolate phosphatase activity"/>
    <property type="evidence" value="ECO:0007669"/>
    <property type="project" value="TreeGrafter"/>
</dbReference>
<dbReference type="Gene3D" id="3.40.50.1000">
    <property type="entry name" value="HAD superfamily/HAD-like"/>
    <property type="match status" value="1"/>
</dbReference>
<dbReference type="InterPro" id="IPR050155">
    <property type="entry name" value="HAD-like_hydrolase_sf"/>
</dbReference>
<dbReference type="AlphaFoldDB" id="A0A2T4PTL1"/>
<evidence type="ECO:0000313" key="1">
    <source>
        <dbReference type="EMBL" id="PTI29696.1"/>
    </source>
</evidence>
<dbReference type="PANTHER" id="PTHR43434">
    <property type="entry name" value="PHOSPHOGLYCOLATE PHOSPHATASE"/>
    <property type="match status" value="1"/>
</dbReference>
<protein>
    <submittedName>
        <fullName evidence="1">HAD family hydrolase</fullName>
    </submittedName>
</protein>
<dbReference type="InterPro" id="IPR036412">
    <property type="entry name" value="HAD-like_sf"/>
</dbReference>
<dbReference type="Proteomes" id="UP000241209">
    <property type="component" value="Unassembled WGS sequence"/>
</dbReference>
<comment type="caution">
    <text evidence="1">The sequence shown here is derived from an EMBL/GenBank/DDBJ whole genome shotgun (WGS) entry which is preliminary data.</text>
</comment>
<reference evidence="1 2" key="1">
    <citation type="journal article" date="2016" name="Front. Microbiol.">
        <title>Comprehensive Phylogenetic Analysis of Bovine Non-aureus Staphylococci Species Based on Whole-Genome Sequencing.</title>
        <authorList>
            <person name="Naushad S."/>
            <person name="Barkema H.W."/>
            <person name="Luby C."/>
            <person name="Condas L.A."/>
            <person name="Nobrega D.B."/>
            <person name="Carson D.A."/>
            <person name="De Buck J."/>
        </authorList>
    </citation>
    <scope>NUCLEOTIDE SEQUENCE [LARGE SCALE GENOMIC DNA]</scope>
    <source>
        <strain evidence="1 2">SNUC 2204</strain>
    </source>
</reference>
<dbReference type="EMBL" id="PZFK01000011">
    <property type="protein sequence ID" value="PTI29696.1"/>
    <property type="molecule type" value="Genomic_DNA"/>
</dbReference>
<dbReference type="InterPro" id="IPR023214">
    <property type="entry name" value="HAD_sf"/>
</dbReference>
<gene>
    <name evidence="1" type="ORF">BU072_06640</name>
</gene>
<dbReference type="PANTHER" id="PTHR43434:SF1">
    <property type="entry name" value="PHOSPHOGLYCOLATE PHOSPHATASE"/>
    <property type="match status" value="1"/>
</dbReference>
<dbReference type="SFLD" id="SFLDS00003">
    <property type="entry name" value="Haloacid_Dehalogenase"/>
    <property type="match status" value="1"/>
</dbReference>
<dbReference type="Pfam" id="PF13242">
    <property type="entry name" value="Hydrolase_like"/>
    <property type="match status" value="1"/>
</dbReference>
<organism evidence="1 2">
    <name type="scientific">Mammaliicoccus vitulinus</name>
    <dbReference type="NCBI Taxonomy" id="71237"/>
    <lineage>
        <taxon>Bacteria</taxon>
        <taxon>Bacillati</taxon>
        <taxon>Bacillota</taxon>
        <taxon>Bacilli</taxon>
        <taxon>Bacillales</taxon>
        <taxon>Staphylococcaceae</taxon>
        <taxon>Mammaliicoccus</taxon>
    </lineage>
</organism>
<dbReference type="RefSeq" id="WP_107556984.1">
    <property type="nucleotide sequence ID" value="NZ_BMDF01000001.1"/>
</dbReference>
<dbReference type="CDD" id="cd01427">
    <property type="entry name" value="HAD_like"/>
    <property type="match status" value="1"/>
</dbReference>
<name>A0A2T4PTL1_9STAP</name>
<dbReference type="SFLD" id="SFLDG01129">
    <property type="entry name" value="C1.5:_HAD__Beta-PGM__Phosphata"/>
    <property type="match status" value="1"/>
</dbReference>
<proteinExistence type="predicted"/>
<dbReference type="GO" id="GO:0006281">
    <property type="term" value="P:DNA repair"/>
    <property type="evidence" value="ECO:0007669"/>
    <property type="project" value="TreeGrafter"/>
</dbReference>
<evidence type="ECO:0000313" key="2">
    <source>
        <dbReference type="Proteomes" id="UP000241209"/>
    </source>
</evidence>
<dbReference type="GeneID" id="64116688"/>
<accession>A0A2T4PTL1</accession>
<keyword evidence="1" id="KW-0378">Hydrolase</keyword>
<dbReference type="SUPFAM" id="SSF56784">
    <property type="entry name" value="HAD-like"/>
    <property type="match status" value="1"/>
</dbReference>
<sequence>MKQVLFDVDGVFLSEERCFDVSALTVYELLHSESFLNLKGSIHLNDLKENDIEQIRKDIFIDDKILNQLKSLGLNSNWDMLFIVISTHLIELLKKENVTNLDLSHDNFNEETLQSFAKDLEGAQIDFETPLQFLSKATSGKENIYQDLIAYAKDQLNVKDASIFELKSKFWDIAQEVYQEWYLGTELYKEVEHKTPRTTYKNGYIKEEVVLADIDAVTQLLEDLKQAGYQIGIATGRPRTETLVPFETIGWLKQFDEFHIGTASEVLEAETTYPELKPLGKPNPFSYLIANSGNNPDKYLTYIENQENIFENEDIYIVGDSLADLLSAKKTGATFIGTLTGLKGQAAKAELEANDAEHIVDNVLDIRSVLL</sequence>